<evidence type="ECO:0000313" key="2">
    <source>
        <dbReference type="Proteomes" id="UP001218218"/>
    </source>
</evidence>
<gene>
    <name evidence="1" type="ORF">DFH08DRAFT_706820</name>
</gene>
<name>A0AAD6ZR61_9AGAR</name>
<dbReference type="AlphaFoldDB" id="A0AAD6ZR61"/>
<comment type="caution">
    <text evidence="1">The sequence shown here is derived from an EMBL/GenBank/DDBJ whole genome shotgun (WGS) entry which is preliminary data.</text>
</comment>
<organism evidence="1 2">
    <name type="scientific">Mycena albidolilacea</name>
    <dbReference type="NCBI Taxonomy" id="1033008"/>
    <lineage>
        <taxon>Eukaryota</taxon>
        <taxon>Fungi</taxon>
        <taxon>Dikarya</taxon>
        <taxon>Basidiomycota</taxon>
        <taxon>Agaricomycotina</taxon>
        <taxon>Agaricomycetes</taxon>
        <taxon>Agaricomycetidae</taxon>
        <taxon>Agaricales</taxon>
        <taxon>Marasmiineae</taxon>
        <taxon>Mycenaceae</taxon>
        <taxon>Mycena</taxon>
    </lineage>
</organism>
<proteinExistence type="predicted"/>
<protein>
    <submittedName>
        <fullName evidence="1">Uncharacterized protein</fullName>
    </submittedName>
</protein>
<feature type="non-terminal residue" evidence="1">
    <location>
        <position position="1"/>
    </location>
</feature>
<accession>A0AAD6ZR61</accession>
<sequence>RGQALQDIGAWAQVHNGDLLTVVAWHALGLLGDIEARKSNILVLGLCRTSSSDPKTYYTLKDVGILLVADAKRIFKGRLQHPSRILKDAEKQRQADGAIGAMLVISVEQAGDDNRTVLEAVSQSTTCVYQPLGVFEVHRTSLSRVGQVRSLPEAMWKACLVNVLRGGLWSPHFRTS</sequence>
<reference evidence="1" key="1">
    <citation type="submission" date="2023-03" db="EMBL/GenBank/DDBJ databases">
        <title>Massive genome expansion in bonnet fungi (Mycena s.s.) driven by repeated elements and novel gene families across ecological guilds.</title>
        <authorList>
            <consortium name="Lawrence Berkeley National Laboratory"/>
            <person name="Harder C.B."/>
            <person name="Miyauchi S."/>
            <person name="Viragh M."/>
            <person name="Kuo A."/>
            <person name="Thoen E."/>
            <person name="Andreopoulos B."/>
            <person name="Lu D."/>
            <person name="Skrede I."/>
            <person name="Drula E."/>
            <person name="Henrissat B."/>
            <person name="Morin E."/>
            <person name="Kohler A."/>
            <person name="Barry K."/>
            <person name="LaButti K."/>
            <person name="Morin E."/>
            <person name="Salamov A."/>
            <person name="Lipzen A."/>
            <person name="Mereny Z."/>
            <person name="Hegedus B."/>
            <person name="Baldrian P."/>
            <person name="Stursova M."/>
            <person name="Weitz H."/>
            <person name="Taylor A."/>
            <person name="Grigoriev I.V."/>
            <person name="Nagy L.G."/>
            <person name="Martin F."/>
            <person name="Kauserud H."/>
        </authorList>
    </citation>
    <scope>NUCLEOTIDE SEQUENCE</scope>
    <source>
        <strain evidence="1">CBHHK002</strain>
    </source>
</reference>
<dbReference type="EMBL" id="JARIHO010000032">
    <property type="protein sequence ID" value="KAJ7334930.1"/>
    <property type="molecule type" value="Genomic_DNA"/>
</dbReference>
<dbReference type="Proteomes" id="UP001218218">
    <property type="component" value="Unassembled WGS sequence"/>
</dbReference>
<keyword evidence="2" id="KW-1185">Reference proteome</keyword>
<evidence type="ECO:0000313" key="1">
    <source>
        <dbReference type="EMBL" id="KAJ7334930.1"/>
    </source>
</evidence>